<evidence type="ECO:0000256" key="2">
    <source>
        <dbReference type="ARBA" id="ARBA00023125"/>
    </source>
</evidence>
<dbReference type="SUPFAM" id="SSF55781">
    <property type="entry name" value="GAF domain-like"/>
    <property type="match status" value="1"/>
</dbReference>
<comment type="caution">
    <text evidence="6">The sequence shown here is derived from an EMBL/GenBank/DDBJ whole genome shotgun (WGS) entry which is preliminary data.</text>
</comment>
<dbReference type="Gene3D" id="1.10.10.10">
    <property type="entry name" value="Winged helix-like DNA-binding domain superfamily/Winged helix DNA-binding domain"/>
    <property type="match status" value="1"/>
</dbReference>
<keyword evidence="2" id="KW-0238">DNA-binding</keyword>
<dbReference type="SMART" id="SM00346">
    <property type="entry name" value="HTH_ICLR"/>
    <property type="match status" value="1"/>
</dbReference>
<dbReference type="PANTHER" id="PTHR30136:SF8">
    <property type="entry name" value="TRANSCRIPTIONAL REGULATORY PROTEIN"/>
    <property type="match status" value="1"/>
</dbReference>
<protein>
    <submittedName>
        <fullName evidence="6">IclR family transcriptional regulator</fullName>
    </submittedName>
</protein>
<dbReference type="Pfam" id="PF01614">
    <property type="entry name" value="IclR_C"/>
    <property type="match status" value="1"/>
</dbReference>
<dbReference type="GO" id="GO:0003677">
    <property type="term" value="F:DNA binding"/>
    <property type="evidence" value="ECO:0007669"/>
    <property type="project" value="UniProtKB-KW"/>
</dbReference>
<reference evidence="6 7" key="1">
    <citation type="submission" date="2018-10" db="EMBL/GenBank/DDBJ databases">
        <title>Phylogenomics of Brevibacillus.</title>
        <authorList>
            <person name="Dunlap C."/>
        </authorList>
    </citation>
    <scope>NUCLEOTIDE SEQUENCE [LARGE SCALE GENOMIC DNA]</scope>
    <source>
        <strain evidence="6 7">JCM 15774</strain>
    </source>
</reference>
<sequence length="260" mass="29247">MGGSMNDSKKRMELSQRVQSIEVGFSILRAFALKKEPMSLRELADVTLLHKSQLYRYLNSFVQLGILIRDEHENPRWSLGHELILLGTAAKEGLEITKQAYPLVIQLNDQLNETVALSVWRERGPFFVHWEKSKKPITIGLNTGSYVPLYTATGRIFRAFLPNDVTNHLYQHEVLSGKIVPDEYDSEIADIRQKRVAVTKSSLISGITSISSPIFYSSEKLAGALSVVGVANEMDVSLDSKTVKELLETAMQISQRIGYY</sequence>
<keyword evidence="7" id="KW-1185">Reference proteome</keyword>
<name>A0A3M8DCQ4_9BACL</name>
<evidence type="ECO:0000313" key="7">
    <source>
        <dbReference type="Proteomes" id="UP000269573"/>
    </source>
</evidence>
<dbReference type="InterPro" id="IPR036390">
    <property type="entry name" value="WH_DNA-bd_sf"/>
</dbReference>
<dbReference type="SUPFAM" id="SSF46785">
    <property type="entry name" value="Winged helix' DNA-binding domain"/>
    <property type="match status" value="1"/>
</dbReference>
<dbReference type="GO" id="GO:0045892">
    <property type="term" value="P:negative regulation of DNA-templated transcription"/>
    <property type="evidence" value="ECO:0007669"/>
    <property type="project" value="TreeGrafter"/>
</dbReference>
<dbReference type="PROSITE" id="PS51078">
    <property type="entry name" value="ICLR_ED"/>
    <property type="match status" value="1"/>
</dbReference>
<dbReference type="InterPro" id="IPR029016">
    <property type="entry name" value="GAF-like_dom_sf"/>
</dbReference>
<evidence type="ECO:0000313" key="6">
    <source>
        <dbReference type="EMBL" id="RNB85379.1"/>
    </source>
</evidence>
<gene>
    <name evidence="6" type="ORF">EDM59_13345</name>
</gene>
<dbReference type="Gene3D" id="3.30.450.40">
    <property type="match status" value="1"/>
</dbReference>
<evidence type="ECO:0000256" key="3">
    <source>
        <dbReference type="ARBA" id="ARBA00023163"/>
    </source>
</evidence>
<dbReference type="AlphaFoldDB" id="A0A3M8DCQ4"/>
<feature type="domain" description="HTH iclR-type" evidence="4">
    <location>
        <begin position="18"/>
        <end position="81"/>
    </location>
</feature>
<keyword evidence="1" id="KW-0805">Transcription regulation</keyword>
<dbReference type="InterPro" id="IPR036388">
    <property type="entry name" value="WH-like_DNA-bd_sf"/>
</dbReference>
<evidence type="ECO:0000259" key="5">
    <source>
        <dbReference type="PROSITE" id="PS51078"/>
    </source>
</evidence>
<dbReference type="InterPro" id="IPR014757">
    <property type="entry name" value="Tscrpt_reg_IclR_C"/>
</dbReference>
<dbReference type="PANTHER" id="PTHR30136">
    <property type="entry name" value="HELIX-TURN-HELIX TRANSCRIPTIONAL REGULATOR, ICLR FAMILY"/>
    <property type="match status" value="1"/>
</dbReference>
<proteinExistence type="predicted"/>
<dbReference type="InterPro" id="IPR005471">
    <property type="entry name" value="Tscrpt_reg_IclR_N"/>
</dbReference>
<dbReference type="PROSITE" id="PS51077">
    <property type="entry name" value="HTH_ICLR"/>
    <property type="match status" value="1"/>
</dbReference>
<dbReference type="InterPro" id="IPR050707">
    <property type="entry name" value="HTH_MetabolicPath_Reg"/>
</dbReference>
<dbReference type="Proteomes" id="UP000269573">
    <property type="component" value="Unassembled WGS sequence"/>
</dbReference>
<dbReference type="GO" id="GO:0003700">
    <property type="term" value="F:DNA-binding transcription factor activity"/>
    <property type="evidence" value="ECO:0007669"/>
    <property type="project" value="TreeGrafter"/>
</dbReference>
<accession>A0A3M8DCQ4</accession>
<evidence type="ECO:0000259" key="4">
    <source>
        <dbReference type="PROSITE" id="PS51077"/>
    </source>
</evidence>
<evidence type="ECO:0000256" key="1">
    <source>
        <dbReference type="ARBA" id="ARBA00023015"/>
    </source>
</evidence>
<organism evidence="6 7">
    <name type="scientific">Brevibacillus nitrificans</name>
    <dbReference type="NCBI Taxonomy" id="651560"/>
    <lineage>
        <taxon>Bacteria</taxon>
        <taxon>Bacillati</taxon>
        <taxon>Bacillota</taxon>
        <taxon>Bacilli</taxon>
        <taxon>Bacillales</taxon>
        <taxon>Paenibacillaceae</taxon>
        <taxon>Brevibacillus</taxon>
    </lineage>
</organism>
<dbReference type="Pfam" id="PF09339">
    <property type="entry name" value="HTH_IclR"/>
    <property type="match status" value="1"/>
</dbReference>
<dbReference type="EMBL" id="RHHU01000007">
    <property type="protein sequence ID" value="RNB85379.1"/>
    <property type="molecule type" value="Genomic_DNA"/>
</dbReference>
<keyword evidence="3" id="KW-0804">Transcription</keyword>
<feature type="domain" description="IclR-ED" evidence="5">
    <location>
        <begin position="82"/>
        <end position="259"/>
    </location>
</feature>